<proteinExistence type="predicted"/>
<dbReference type="AlphaFoldDB" id="A0A914QFJ0"/>
<accession>A0A914QFJ0</accession>
<protein>
    <submittedName>
        <fullName evidence="4">Uncharacterized protein</fullName>
    </submittedName>
</protein>
<keyword evidence="3" id="KW-1185">Reference proteome</keyword>
<dbReference type="WBParaSite" id="PDA_v2.g30149.t1">
    <property type="protein sequence ID" value="PDA_v2.g30149.t1"/>
    <property type="gene ID" value="PDA_v2.g30149"/>
</dbReference>
<sequence length="122" mass="13214">MFGRAFLLSTFIVAVIFISTLNATSKCTLNGKEVPCHTLQELSSRQKRSVSPDWNPEPAEVWCSCDLNGNCEGNCTIYMTTPAATASPAALEKTTTTASDSIKNGYGICLIVASIFAYLFLY</sequence>
<reference evidence="4" key="1">
    <citation type="submission" date="2022-11" db="UniProtKB">
        <authorList>
            <consortium name="WormBaseParasite"/>
        </authorList>
    </citation>
    <scope>IDENTIFICATION</scope>
</reference>
<keyword evidence="1" id="KW-0812">Transmembrane</keyword>
<keyword evidence="2" id="KW-0732">Signal</keyword>
<evidence type="ECO:0000313" key="4">
    <source>
        <dbReference type="WBParaSite" id="PDA_v2.g30149.t1"/>
    </source>
</evidence>
<keyword evidence="1" id="KW-0472">Membrane</keyword>
<dbReference type="Proteomes" id="UP000887578">
    <property type="component" value="Unplaced"/>
</dbReference>
<evidence type="ECO:0000256" key="2">
    <source>
        <dbReference type="SAM" id="SignalP"/>
    </source>
</evidence>
<organism evidence="3 4">
    <name type="scientific">Panagrolaimus davidi</name>
    <dbReference type="NCBI Taxonomy" id="227884"/>
    <lineage>
        <taxon>Eukaryota</taxon>
        <taxon>Metazoa</taxon>
        <taxon>Ecdysozoa</taxon>
        <taxon>Nematoda</taxon>
        <taxon>Chromadorea</taxon>
        <taxon>Rhabditida</taxon>
        <taxon>Tylenchina</taxon>
        <taxon>Panagrolaimomorpha</taxon>
        <taxon>Panagrolaimoidea</taxon>
        <taxon>Panagrolaimidae</taxon>
        <taxon>Panagrolaimus</taxon>
    </lineage>
</organism>
<evidence type="ECO:0000256" key="1">
    <source>
        <dbReference type="SAM" id="Phobius"/>
    </source>
</evidence>
<evidence type="ECO:0000313" key="3">
    <source>
        <dbReference type="Proteomes" id="UP000887578"/>
    </source>
</evidence>
<feature type="signal peptide" evidence="2">
    <location>
        <begin position="1"/>
        <end position="23"/>
    </location>
</feature>
<feature type="chain" id="PRO_5037802723" evidence="2">
    <location>
        <begin position="24"/>
        <end position="122"/>
    </location>
</feature>
<feature type="transmembrane region" description="Helical" evidence="1">
    <location>
        <begin position="104"/>
        <end position="121"/>
    </location>
</feature>
<keyword evidence="1" id="KW-1133">Transmembrane helix</keyword>
<name>A0A914QFJ0_9BILA</name>